<comment type="caution">
    <text evidence="2">The sequence shown here is derived from an EMBL/GenBank/DDBJ whole genome shotgun (WGS) entry which is preliminary data.</text>
</comment>
<keyword evidence="3" id="KW-1185">Reference proteome</keyword>
<proteinExistence type="predicted"/>
<organism evidence="2 3">
    <name type="scientific">Paenibacillus alba</name>
    <dbReference type="NCBI Taxonomy" id="1197127"/>
    <lineage>
        <taxon>Bacteria</taxon>
        <taxon>Bacillati</taxon>
        <taxon>Bacillota</taxon>
        <taxon>Bacilli</taxon>
        <taxon>Bacillales</taxon>
        <taxon>Paenibacillaceae</taxon>
        <taxon>Paenibacillus</taxon>
    </lineage>
</organism>
<accession>A0ABU6FWS5</accession>
<evidence type="ECO:0000256" key="1">
    <source>
        <dbReference type="SAM" id="MobiDB-lite"/>
    </source>
</evidence>
<evidence type="ECO:0000313" key="3">
    <source>
        <dbReference type="Proteomes" id="UP001338137"/>
    </source>
</evidence>
<reference evidence="2 3" key="1">
    <citation type="submission" date="2023-03" db="EMBL/GenBank/DDBJ databases">
        <title>Bacillus Genome Sequencing.</title>
        <authorList>
            <person name="Dunlap C."/>
        </authorList>
    </citation>
    <scope>NUCLEOTIDE SEQUENCE [LARGE SCALE GENOMIC DNA]</scope>
    <source>
        <strain evidence="2 3">BD-533</strain>
    </source>
</reference>
<evidence type="ECO:0000313" key="2">
    <source>
        <dbReference type="EMBL" id="MEC0225522.1"/>
    </source>
</evidence>
<sequence>MSKKKNMTEKNQSAIDNSKQAAQVQSNLTSTEPGHHQPNRPSV</sequence>
<dbReference type="RefSeq" id="WP_275942620.1">
    <property type="nucleotide sequence ID" value="NZ_JABMKZ010000025.1"/>
</dbReference>
<feature type="compositionally biased region" description="Polar residues" evidence="1">
    <location>
        <begin position="9"/>
        <end position="32"/>
    </location>
</feature>
<dbReference type="EMBL" id="JARLKY010000001">
    <property type="protein sequence ID" value="MEC0225522.1"/>
    <property type="molecule type" value="Genomic_DNA"/>
</dbReference>
<gene>
    <name evidence="2" type="ORF">P4I72_00090</name>
</gene>
<protein>
    <submittedName>
        <fullName evidence="2">Uncharacterized protein</fullName>
    </submittedName>
</protein>
<name>A0ABU6FWS5_9BACL</name>
<dbReference type="Proteomes" id="UP001338137">
    <property type="component" value="Unassembled WGS sequence"/>
</dbReference>
<feature type="region of interest" description="Disordered" evidence="1">
    <location>
        <begin position="1"/>
        <end position="43"/>
    </location>
</feature>